<name>A0ABZ3CVQ9_9GAMM</name>
<protein>
    <submittedName>
        <fullName evidence="1">Uncharacterized protein</fullName>
    </submittedName>
</protein>
<reference evidence="1 2" key="1">
    <citation type="submission" date="2024-04" db="EMBL/GenBank/DDBJ databases">
        <title>Salinicola lusitanus LLJ914,a marine bacterium isolated from the Okinawa Trough.</title>
        <authorList>
            <person name="Li J."/>
        </authorList>
    </citation>
    <scope>NUCLEOTIDE SEQUENCE [LARGE SCALE GENOMIC DNA]</scope>
    <source>
        <strain evidence="1 2">LLJ914</strain>
    </source>
</reference>
<keyword evidence="2" id="KW-1185">Reference proteome</keyword>
<gene>
    <name evidence="1" type="ORF">AAGT95_04765</name>
</gene>
<evidence type="ECO:0000313" key="2">
    <source>
        <dbReference type="Proteomes" id="UP001453229"/>
    </source>
</evidence>
<proteinExistence type="predicted"/>
<dbReference type="RefSeq" id="WP_342595696.1">
    <property type="nucleotide sequence ID" value="NZ_CP151919.1"/>
</dbReference>
<organism evidence="1 2">
    <name type="scientific">Salinicola lusitanus</name>
    <dbReference type="NCBI Taxonomy" id="1949085"/>
    <lineage>
        <taxon>Bacteria</taxon>
        <taxon>Pseudomonadati</taxon>
        <taxon>Pseudomonadota</taxon>
        <taxon>Gammaproteobacteria</taxon>
        <taxon>Oceanospirillales</taxon>
        <taxon>Halomonadaceae</taxon>
        <taxon>Salinicola</taxon>
    </lineage>
</organism>
<accession>A0ABZ3CVQ9</accession>
<evidence type="ECO:0000313" key="1">
    <source>
        <dbReference type="EMBL" id="XAD55285.1"/>
    </source>
</evidence>
<dbReference type="Proteomes" id="UP001453229">
    <property type="component" value="Chromosome"/>
</dbReference>
<sequence>MSRTAVTRSRLVERADCRCRQGDRRQLTLAVPAVTAARAESGMLG</sequence>
<dbReference type="EMBL" id="CP151919">
    <property type="protein sequence ID" value="XAD55285.1"/>
    <property type="molecule type" value="Genomic_DNA"/>
</dbReference>